<dbReference type="InterPro" id="IPR018212">
    <property type="entry name" value="Na/solute_symporter_CS"/>
</dbReference>
<organism evidence="10 11">
    <name type="scientific">Propionigenium maris DSM 9537</name>
    <dbReference type="NCBI Taxonomy" id="1123000"/>
    <lineage>
        <taxon>Bacteria</taxon>
        <taxon>Fusobacteriati</taxon>
        <taxon>Fusobacteriota</taxon>
        <taxon>Fusobacteriia</taxon>
        <taxon>Fusobacteriales</taxon>
        <taxon>Fusobacteriaceae</taxon>
        <taxon>Propionigenium</taxon>
    </lineage>
</organism>
<dbReference type="GO" id="GO:0036376">
    <property type="term" value="P:sodium ion export across plasma membrane"/>
    <property type="evidence" value="ECO:0007669"/>
    <property type="project" value="InterPro"/>
</dbReference>
<dbReference type="InterPro" id="IPR050277">
    <property type="entry name" value="Sodium:Solute_Symporter"/>
</dbReference>
<dbReference type="Proteomes" id="UP001144471">
    <property type="component" value="Unassembled WGS sequence"/>
</dbReference>
<dbReference type="GO" id="GO:0015233">
    <property type="term" value="F:pantothenate transmembrane transporter activity"/>
    <property type="evidence" value="ECO:0007669"/>
    <property type="project" value="InterPro"/>
</dbReference>
<dbReference type="PROSITE" id="PS00456">
    <property type="entry name" value="NA_SOLUT_SYMP_1"/>
    <property type="match status" value="1"/>
</dbReference>
<gene>
    <name evidence="10" type="primary">panF</name>
    <name evidence="10" type="ORF">PM10SUCC1_24570</name>
</gene>
<comment type="subcellular location">
    <subcellularLocation>
        <location evidence="1">Membrane</location>
        <topology evidence="1">Multi-pass membrane protein</topology>
    </subcellularLocation>
</comment>
<feature type="transmembrane region" description="Helical" evidence="9">
    <location>
        <begin position="6"/>
        <end position="25"/>
    </location>
</feature>
<keyword evidence="7 9" id="KW-0472">Membrane</keyword>
<feature type="transmembrane region" description="Helical" evidence="9">
    <location>
        <begin position="125"/>
        <end position="147"/>
    </location>
</feature>
<evidence type="ECO:0000256" key="2">
    <source>
        <dbReference type="ARBA" id="ARBA00006434"/>
    </source>
</evidence>
<comment type="similarity">
    <text evidence="2 8">Belongs to the sodium:solute symporter (SSF) (TC 2.A.21) family.</text>
</comment>
<protein>
    <submittedName>
        <fullName evidence="10">Sodium/panthothenate symporter</fullName>
    </submittedName>
</protein>
<keyword evidence="11" id="KW-1185">Reference proteome</keyword>
<evidence type="ECO:0000256" key="1">
    <source>
        <dbReference type="ARBA" id="ARBA00004141"/>
    </source>
</evidence>
<sequence length="484" mass="52157">MDKMMILLPLMLYLGIMLFIAYRANIVKNSGEVNFMEEYFIGSRNMGGFVLAMTLIATYASASSFIGGPGVAYKMGLGWVLLACIQTPTAFLTLGVLGKKFAIISRRIKGVTVTDYLRARYKSDVVVIMASVAVLVFFSASIIAQFIGGARLFETVTGLSYHTGLFLFGVVVIAYTSIGGFRAVALTDAIQGVVMLFATIFLFFAVSRAGGGMEKITRTLMETNPDMLTPTAGGNIAKPFILSFWMLVGVAVLGLPQTTVRCMGFRDSKSMHRAMVIGTLVVGFLMVGMHLIGVMGAAVEPGLEVGDKIIPTLALNNMHPVLAGIFVGGPLAATMSTVDSMLILSSAAIIKDLYTHYINKDAGEEKIKKLTFFTSLTLGSVVFLLSMNPPKLLVWINLFAFGGLQAAFLCPIIMGLYWKRANATGAILSMVTGVGTYFYMTMAKIKFMGMHQIVPVIGVSVLAFVIGSLIGKRSSKETLDIFFN</sequence>
<comment type="caution">
    <text evidence="10">The sequence shown here is derived from an EMBL/GenBank/DDBJ whole genome shotgun (WGS) entry which is preliminary data.</text>
</comment>
<dbReference type="AlphaFoldDB" id="A0A9W6LNT9"/>
<feature type="transmembrane region" description="Helical" evidence="9">
    <location>
        <begin position="236"/>
        <end position="255"/>
    </location>
</feature>
<feature type="transmembrane region" description="Helical" evidence="9">
    <location>
        <begin position="393"/>
        <end position="414"/>
    </location>
</feature>
<dbReference type="InterPro" id="IPR038377">
    <property type="entry name" value="Na/Glc_symporter_sf"/>
</dbReference>
<feature type="transmembrane region" description="Helical" evidence="9">
    <location>
        <begin position="46"/>
        <end position="66"/>
    </location>
</feature>
<dbReference type="PANTHER" id="PTHR48086:SF4">
    <property type="entry name" value="SODIUM_PANTOTHENATE SYMPORTER"/>
    <property type="match status" value="1"/>
</dbReference>
<keyword evidence="3" id="KW-0813">Transport</keyword>
<feature type="transmembrane region" description="Helical" evidence="9">
    <location>
        <begin position="452"/>
        <end position="471"/>
    </location>
</feature>
<feature type="transmembrane region" description="Helical" evidence="9">
    <location>
        <begin position="370"/>
        <end position="387"/>
    </location>
</feature>
<dbReference type="NCBIfam" id="TIGR02119">
    <property type="entry name" value="panF"/>
    <property type="match status" value="1"/>
</dbReference>
<keyword evidence="4" id="KW-1003">Cell membrane</keyword>
<feature type="transmembrane region" description="Helical" evidence="9">
    <location>
        <begin position="276"/>
        <end position="299"/>
    </location>
</feature>
<name>A0A9W6LNT9_9FUSO</name>
<dbReference type="InterPro" id="IPR011849">
    <property type="entry name" value="Na/pantothenate_symporter"/>
</dbReference>
<feature type="transmembrane region" description="Helical" evidence="9">
    <location>
        <begin position="193"/>
        <end position="211"/>
    </location>
</feature>
<keyword evidence="5 9" id="KW-0812">Transmembrane</keyword>
<reference evidence="10" key="1">
    <citation type="submission" date="2022-12" db="EMBL/GenBank/DDBJ databases">
        <title>Reference genome sequencing for broad-spectrum identification of bacterial and archaeal isolates by mass spectrometry.</title>
        <authorList>
            <person name="Sekiguchi Y."/>
            <person name="Tourlousse D.M."/>
        </authorList>
    </citation>
    <scope>NUCLEOTIDE SEQUENCE</scope>
    <source>
        <strain evidence="10">10succ1</strain>
    </source>
</reference>
<evidence type="ECO:0000256" key="5">
    <source>
        <dbReference type="ARBA" id="ARBA00022692"/>
    </source>
</evidence>
<feature type="transmembrane region" description="Helical" evidence="9">
    <location>
        <begin position="159"/>
        <end position="181"/>
    </location>
</feature>
<dbReference type="GO" id="GO:0015081">
    <property type="term" value="F:sodium ion transmembrane transporter activity"/>
    <property type="evidence" value="ECO:0007669"/>
    <property type="project" value="InterPro"/>
</dbReference>
<dbReference type="GO" id="GO:0005886">
    <property type="term" value="C:plasma membrane"/>
    <property type="evidence" value="ECO:0007669"/>
    <property type="project" value="TreeGrafter"/>
</dbReference>
<dbReference type="PANTHER" id="PTHR48086">
    <property type="entry name" value="SODIUM/PROLINE SYMPORTER-RELATED"/>
    <property type="match status" value="1"/>
</dbReference>
<feature type="transmembrane region" description="Helical" evidence="9">
    <location>
        <begin position="319"/>
        <end position="350"/>
    </location>
</feature>
<accession>A0A9W6LNT9</accession>
<dbReference type="NCBIfam" id="TIGR00813">
    <property type="entry name" value="sss"/>
    <property type="match status" value="1"/>
</dbReference>
<evidence type="ECO:0000313" key="10">
    <source>
        <dbReference type="EMBL" id="GLI56943.1"/>
    </source>
</evidence>
<evidence type="ECO:0000256" key="6">
    <source>
        <dbReference type="ARBA" id="ARBA00022989"/>
    </source>
</evidence>
<dbReference type="InterPro" id="IPR001734">
    <property type="entry name" value="Na/solute_symporter"/>
</dbReference>
<evidence type="ECO:0000256" key="7">
    <source>
        <dbReference type="ARBA" id="ARBA00023136"/>
    </source>
</evidence>
<proteinExistence type="inferred from homology"/>
<dbReference type="PROSITE" id="PS50283">
    <property type="entry name" value="NA_SOLUT_SYMP_3"/>
    <property type="match status" value="1"/>
</dbReference>
<evidence type="ECO:0000256" key="4">
    <source>
        <dbReference type="ARBA" id="ARBA00022475"/>
    </source>
</evidence>
<dbReference type="RefSeq" id="WP_281836353.1">
    <property type="nucleotide sequence ID" value="NZ_BSDY01000011.1"/>
</dbReference>
<evidence type="ECO:0000313" key="11">
    <source>
        <dbReference type="Proteomes" id="UP001144471"/>
    </source>
</evidence>
<evidence type="ECO:0000256" key="8">
    <source>
        <dbReference type="RuleBase" id="RU362091"/>
    </source>
</evidence>
<feature type="transmembrane region" description="Helical" evidence="9">
    <location>
        <begin position="78"/>
        <end position="97"/>
    </location>
</feature>
<dbReference type="EMBL" id="BSDY01000011">
    <property type="protein sequence ID" value="GLI56943.1"/>
    <property type="molecule type" value="Genomic_DNA"/>
</dbReference>
<evidence type="ECO:0000256" key="9">
    <source>
        <dbReference type="SAM" id="Phobius"/>
    </source>
</evidence>
<dbReference type="Pfam" id="PF00474">
    <property type="entry name" value="SSF"/>
    <property type="match status" value="1"/>
</dbReference>
<evidence type="ECO:0000256" key="3">
    <source>
        <dbReference type="ARBA" id="ARBA00022448"/>
    </source>
</evidence>
<feature type="transmembrane region" description="Helical" evidence="9">
    <location>
        <begin position="421"/>
        <end position="440"/>
    </location>
</feature>
<dbReference type="Gene3D" id="1.20.1730.10">
    <property type="entry name" value="Sodium/glucose cotransporter"/>
    <property type="match status" value="1"/>
</dbReference>
<keyword evidence="6 9" id="KW-1133">Transmembrane helix</keyword>
<dbReference type="CDD" id="cd10327">
    <property type="entry name" value="SLC5sbd_PanF"/>
    <property type="match status" value="1"/>
</dbReference>